<evidence type="ECO:0000313" key="17">
    <source>
        <dbReference type="Proteomes" id="UP000002350"/>
    </source>
</evidence>
<dbReference type="Gene3D" id="2.60.40.3440">
    <property type="match status" value="1"/>
</dbReference>
<protein>
    <submittedName>
        <fullName evidence="16">Serine protease, subtilase family</fullName>
    </submittedName>
</protein>
<sequence>MKTKLSIAITAALISSAAMASSEFTANQFSPEITSVDHYKKSQFSHSAISSPQRFIVELESPAIAKYQGGVKNLTATASKKGQRVDTQSAPAISYANHLQSQQQAFKSSLSKIAPNAKVERNFKTLFNGVTLVGQGLTLEQLTAMPGVKSVYPETMYEINMDASHEVINSVAMWEAVSGIENAGKDVRVAIIDTGIRPENPMFSGEGFTKPTANMPTNDYCSSVDTTFCNDKLIVARWSQPTFKVCADEHLSPLGYGGHGSHVAGTSVGNKITTTFKDIEVELSGVAPAAYLMVYKALFTKDDCSGGSGSNIMLMEALEHAVNDGADVINNSWGGGAGGDPANSPYKTMFEAAEAAGVVVVTAAGNDGNGAQTIGCPGCIESGITVANSTTGRFFANGFTAGGNELLAIEANNEIQTEDITLPVIAAVNIDAENTEACSAFPADSFKDSIALISRGACAFSVKAANAEAAGAKAIVVYNNKPGAPISMYMPDATLPGVMISNADGAAVLEGLGDNTTGTIGAKVKRITSNALADLINASSSRGPNGNQNILKPDLAAPGTDILSATSPDEDGTDFATMTGTSMASPHVAGAAALMKQLHPEWSANDIKTALTSTAHMSDILDDDAETQASPFVMGAGRMDLDAAAKAVLTFDKPSVASDSCVGPCTFTRTVYNKSDEATSWTLSASADSAGISVSPSTLELEAGASAEFTVTVDSTFTEYGSWIFGNVMIKSDQGKQDAHLPVAIMARESSDSSLISAITTKADIKASDEFPIKAIVNNSIFEKTVTITAYAPQGTKITSTDITPNLTGAQQNGFDVNLDLGRITWVGTLDLPQMSSTKDVGGFPSLIADLGVTPEICEAGCDETAITFSSLPSFKYNGVSYDSITMGDNGIAIVGGGSTSGTYANKELPDSANPNNILAPFWSDFDLADTSGTDTGGGQMAMGVFNGANDTVWLALEWKDAQLYADDTNTKYSFSIWIKAGEEEQVIFNYLDIPNMPAAVTIGAENIGGSVGTTFHHNSQGESVTSGDAVMLQSTAPGSVKVDYMVKATSFNYGQMDTVKTDEEKDVELNVLDNDTVPEKKVARVSITGDGITANAQRLIHVSADGALGKVMLVTEPENGKVTLAEDGAAVYTPNKDFFGEDSFTYSSEDAAGNTSTPAKVTVTVNNINDAPTVSPSAASSIVNTPITIASNAKDVDGDDLTFTWTQTSGDTVSFNSTDENIKVTAATSGTYTFEVVASDGVIDSKAGEVTLTVSNAPDNSGGSLGWLTMLLLPFAGLRRRKR</sequence>
<evidence type="ECO:0000256" key="6">
    <source>
        <dbReference type="ARBA" id="ARBA00022825"/>
    </source>
</evidence>
<feature type="chain" id="PRO_5003067599" evidence="11">
    <location>
        <begin position="21"/>
        <end position="1284"/>
    </location>
</feature>
<evidence type="ECO:0000256" key="4">
    <source>
        <dbReference type="ARBA" id="ARBA00022729"/>
    </source>
</evidence>
<evidence type="ECO:0000256" key="11">
    <source>
        <dbReference type="SAM" id="SignalP"/>
    </source>
</evidence>
<dbReference type="Gene3D" id="3.50.30.30">
    <property type="match status" value="1"/>
</dbReference>
<dbReference type="EMBL" id="AP011177">
    <property type="protein sequence ID" value="BAJ03564.1"/>
    <property type="molecule type" value="Genomic_DNA"/>
</dbReference>
<proteinExistence type="inferred from homology"/>
<keyword evidence="3 8" id="KW-0645">Protease</keyword>
<dbReference type="InterPro" id="IPR046450">
    <property type="entry name" value="PA_dom_sf"/>
</dbReference>
<feature type="active site" description="Charge relay system" evidence="7 8">
    <location>
        <position position="193"/>
    </location>
</feature>
<dbReference type="InterPro" id="IPR045051">
    <property type="entry name" value="SBT"/>
</dbReference>
<dbReference type="InterPro" id="IPR020008">
    <property type="entry name" value="GlyGly_CTERM"/>
</dbReference>
<dbReference type="Pfam" id="PF02225">
    <property type="entry name" value="PA"/>
    <property type="match status" value="1"/>
</dbReference>
<dbReference type="Gene3D" id="2.60.40.2310">
    <property type="match status" value="1"/>
</dbReference>
<dbReference type="PROSITE" id="PS51892">
    <property type="entry name" value="SUBTILASE"/>
    <property type="match status" value="1"/>
</dbReference>
<dbReference type="InterPro" id="IPR023828">
    <property type="entry name" value="Peptidase_S8_Ser-AS"/>
</dbReference>
<feature type="signal peptide" evidence="11">
    <location>
        <begin position="1"/>
        <end position="20"/>
    </location>
</feature>
<evidence type="ECO:0000256" key="9">
    <source>
        <dbReference type="RuleBase" id="RU003355"/>
    </source>
</evidence>
<dbReference type="KEGG" id="svo:SVI_3593"/>
<dbReference type="InterPro" id="IPR013783">
    <property type="entry name" value="Ig-like_fold"/>
</dbReference>
<keyword evidence="5 8" id="KW-0378">Hydrolase</keyword>
<evidence type="ECO:0000259" key="12">
    <source>
        <dbReference type="Pfam" id="PF00082"/>
    </source>
</evidence>
<dbReference type="Proteomes" id="UP000002350">
    <property type="component" value="Chromosome"/>
</dbReference>
<dbReference type="Pfam" id="PF17766">
    <property type="entry name" value="fn3_6"/>
    <property type="match status" value="1"/>
</dbReference>
<dbReference type="RefSeq" id="WP_013052857.1">
    <property type="nucleotide sequence ID" value="NC_014012.1"/>
</dbReference>
<dbReference type="GO" id="GO:0006508">
    <property type="term" value="P:proteolysis"/>
    <property type="evidence" value="ECO:0007669"/>
    <property type="project" value="UniProtKB-KW"/>
</dbReference>
<dbReference type="Gene3D" id="3.40.50.200">
    <property type="entry name" value="Peptidase S8/S53 domain"/>
    <property type="match status" value="1"/>
</dbReference>
<keyword evidence="2" id="KW-0964">Secreted</keyword>
<dbReference type="InterPro" id="IPR023827">
    <property type="entry name" value="Peptidase_S8_Asp-AS"/>
</dbReference>
<comment type="similarity">
    <text evidence="1 8 9">Belongs to the peptidase S8 family.</text>
</comment>
<gene>
    <name evidence="16" type="ordered locus">SVI_3593</name>
</gene>
<dbReference type="STRING" id="637905.SVI_3593"/>
<keyword evidence="4 11" id="KW-0732">Signal</keyword>
<dbReference type="PIRSF" id="PIRSF037898">
    <property type="entry name" value="Subtilisin_rel_Sputw3181_3341"/>
    <property type="match status" value="1"/>
</dbReference>
<dbReference type="InterPro" id="IPR041469">
    <property type="entry name" value="Subtilisin-like_FN3"/>
</dbReference>
<dbReference type="InterPro" id="IPR000209">
    <property type="entry name" value="Peptidase_S8/S53_dom"/>
</dbReference>
<evidence type="ECO:0000256" key="10">
    <source>
        <dbReference type="SAM" id="MobiDB-lite"/>
    </source>
</evidence>
<dbReference type="PANTHER" id="PTHR10795">
    <property type="entry name" value="PROPROTEIN CONVERTASE SUBTILISIN/KEXIN"/>
    <property type="match status" value="1"/>
</dbReference>
<name>D4ZC19_SHEVD</name>
<dbReference type="PRINTS" id="PR00723">
    <property type="entry name" value="SUBTILISIN"/>
</dbReference>
<evidence type="ECO:0000256" key="3">
    <source>
        <dbReference type="ARBA" id="ARBA00022670"/>
    </source>
</evidence>
<dbReference type="InterPro" id="IPR035986">
    <property type="entry name" value="PKD_dom_sf"/>
</dbReference>
<evidence type="ECO:0000256" key="7">
    <source>
        <dbReference type="PIRSR" id="PIRSR615500-1"/>
    </source>
</evidence>
<dbReference type="NCBIfam" id="TIGR03501">
    <property type="entry name" value="GlyGly_CTERM"/>
    <property type="match status" value="1"/>
</dbReference>
<feature type="domain" description="PA" evidence="13">
    <location>
        <begin position="421"/>
        <end position="507"/>
    </location>
</feature>
<dbReference type="CDD" id="cd04818">
    <property type="entry name" value="PA_subtilisin_1"/>
    <property type="match status" value="1"/>
</dbReference>
<dbReference type="eggNOG" id="COG1404">
    <property type="taxonomic scope" value="Bacteria"/>
</dbReference>
<keyword evidence="6 8" id="KW-0720">Serine protease</keyword>
<dbReference type="PROSITE" id="PS00136">
    <property type="entry name" value="SUBTILASE_ASP"/>
    <property type="match status" value="1"/>
</dbReference>
<dbReference type="PROSITE" id="PS00138">
    <property type="entry name" value="SUBTILASE_SER"/>
    <property type="match status" value="1"/>
</dbReference>
<evidence type="ECO:0000259" key="14">
    <source>
        <dbReference type="Pfam" id="PF05922"/>
    </source>
</evidence>
<dbReference type="Pfam" id="PF05922">
    <property type="entry name" value="Inhibitor_I9"/>
    <property type="match status" value="1"/>
</dbReference>
<feature type="compositionally biased region" description="Polar residues" evidence="10">
    <location>
        <begin position="539"/>
        <end position="550"/>
    </location>
</feature>
<dbReference type="InterPro" id="IPR015500">
    <property type="entry name" value="Peptidase_S8_subtilisin-rel"/>
</dbReference>
<dbReference type="SUPFAM" id="SSF52743">
    <property type="entry name" value="Subtilisin-like"/>
    <property type="match status" value="1"/>
</dbReference>
<feature type="active site" description="Charge relay system" evidence="7 8">
    <location>
        <position position="259"/>
    </location>
</feature>
<dbReference type="InterPro" id="IPR003137">
    <property type="entry name" value="PA_domain"/>
</dbReference>
<keyword evidence="17" id="KW-1185">Reference proteome</keyword>
<evidence type="ECO:0000259" key="15">
    <source>
        <dbReference type="Pfam" id="PF17766"/>
    </source>
</evidence>
<evidence type="ECO:0000256" key="2">
    <source>
        <dbReference type="ARBA" id="ARBA00022525"/>
    </source>
</evidence>
<dbReference type="Gene3D" id="2.60.40.10">
    <property type="entry name" value="Immunoglobulins"/>
    <property type="match status" value="1"/>
</dbReference>
<feature type="active site" description="Charge relay system" evidence="7 8">
    <location>
        <position position="582"/>
    </location>
</feature>
<dbReference type="SUPFAM" id="SSF49299">
    <property type="entry name" value="PKD domain"/>
    <property type="match status" value="1"/>
</dbReference>
<feature type="domain" description="Subtilisin-like protease fibronectin type-III" evidence="15">
    <location>
        <begin position="654"/>
        <end position="745"/>
    </location>
</feature>
<dbReference type="InterPro" id="IPR017312">
    <property type="entry name" value="Subtilisin_Alteromonadales"/>
</dbReference>
<dbReference type="SUPFAM" id="SSF52025">
    <property type="entry name" value="PA domain"/>
    <property type="match status" value="1"/>
</dbReference>
<dbReference type="Pfam" id="PF00082">
    <property type="entry name" value="Peptidase_S8"/>
    <property type="match status" value="1"/>
</dbReference>
<feature type="region of interest" description="Disordered" evidence="10">
    <location>
        <begin position="539"/>
        <end position="581"/>
    </location>
</feature>
<dbReference type="InterPro" id="IPR036852">
    <property type="entry name" value="Peptidase_S8/S53_dom_sf"/>
</dbReference>
<evidence type="ECO:0000313" key="16">
    <source>
        <dbReference type="EMBL" id="BAJ03564.1"/>
    </source>
</evidence>
<evidence type="ECO:0000256" key="5">
    <source>
        <dbReference type="ARBA" id="ARBA00022801"/>
    </source>
</evidence>
<feature type="domain" description="Peptidase S8/S53" evidence="12">
    <location>
        <begin position="184"/>
        <end position="637"/>
    </location>
</feature>
<dbReference type="Pfam" id="PF22352">
    <property type="entry name" value="K319L-like_PKD"/>
    <property type="match status" value="1"/>
</dbReference>
<accession>D4ZC19</accession>
<evidence type="ECO:0000259" key="13">
    <source>
        <dbReference type="Pfam" id="PF02225"/>
    </source>
</evidence>
<dbReference type="HOGENOM" id="CLU_262126_0_0_6"/>
<dbReference type="GO" id="GO:0004252">
    <property type="term" value="F:serine-type endopeptidase activity"/>
    <property type="evidence" value="ECO:0007669"/>
    <property type="project" value="UniProtKB-UniRule"/>
</dbReference>
<feature type="domain" description="Inhibitor I9" evidence="14">
    <location>
        <begin position="89"/>
        <end position="159"/>
    </location>
</feature>
<organism evidence="16 17">
    <name type="scientific">Shewanella violacea (strain JCM 10179 / CIP 106290 / LMG 19151 / DSS12)</name>
    <dbReference type="NCBI Taxonomy" id="637905"/>
    <lineage>
        <taxon>Bacteria</taxon>
        <taxon>Pseudomonadati</taxon>
        <taxon>Pseudomonadota</taxon>
        <taxon>Gammaproteobacteria</taxon>
        <taxon>Alteromonadales</taxon>
        <taxon>Shewanellaceae</taxon>
        <taxon>Shewanella</taxon>
    </lineage>
</organism>
<reference evidence="17" key="1">
    <citation type="journal article" date="2010" name="Mol. Biosyst.">
        <title>Complete genome sequence and comparative analysis of Shewanella violacea, a psychrophilic and piezophilic bacterium from deep sea floor sediments.</title>
        <authorList>
            <person name="Aono E."/>
            <person name="Baba T."/>
            <person name="Ara T."/>
            <person name="Nishi T."/>
            <person name="Nakamichi T."/>
            <person name="Inamoto E."/>
            <person name="Toyonaga H."/>
            <person name="Hasegawa M."/>
            <person name="Takai Y."/>
            <person name="Okumura Y."/>
            <person name="Baba M."/>
            <person name="Tomita M."/>
            <person name="Kato C."/>
            <person name="Oshima T."/>
            <person name="Nakasone K."/>
            <person name="Mori H."/>
        </authorList>
    </citation>
    <scope>NUCLEOTIDE SEQUENCE [LARGE SCALE GENOMIC DNA]</scope>
    <source>
        <strain evidence="17">JCM 10179 / CIP 106290 / LMG 19151 / DSS12</strain>
    </source>
</reference>
<dbReference type="InterPro" id="IPR010259">
    <property type="entry name" value="S8pro/Inhibitor_I9"/>
</dbReference>
<evidence type="ECO:0000256" key="8">
    <source>
        <dbReference type="PROSITE-ProRule" id="PRU01240"/>
    </source>
</evidence>
<evidence type="ECO:0000256" key="1">
    <source>
        <dbReference type="ARBA" id="ARBA00011073"/>
    </source>
</evidence>
<dbReference type="Pfam" id="PF17963">
    <property type="entry name" value="Big_9"/>
    <property type="match status" value="1"/>
</dbReference>